<keyword evidence="1" id="KW-0687">Ribonucleoprotein</keyword>
<comment type="caution">
    <text evidence="1">The sequence shown here is derived from an EMBL/GenBank/DDBJ whole genome shotgun (WGS) entry which is preliminary data.</text>
</comment>
<dbReference type="GO" id="GO:0005840">
    <property type="term" value="C:ribosome"/>
    <property type="evidence" value="ECO:0007669"/>
    <property type="project" value="UniProtKB-KW"/>
</dbReference>
<reference evidence="1 2" key="1">
    <citation type="journal article" date="2015" name="Nature">
        <title>rRNA introns, odd ribosomes, and small enigmatic genomes across a large radiation of phyla.</title>
        <authorList>
            <person name="Brown C.T."/>
            <person name="Hug L.A."/>
            <person name="Thomas B.C."/>
            <person name="Sharon I."/>
            <person name="Castelle C.J."/>
            <person name="Singh A."/>
            <person name="Wilkins M.J."/>
            <person name="Williams K.H."/>
            <person name="Banfield J.F."/>
        </authorList>
    </citation>
    <scope>NUCLEOTIDE SEQUENCE [LARGE SCALE GENOMIC DNA]</scope>
</reference>
<keyword evidence="1" id="KW-0689">Ribosomal protein</keyword>
<protein>
    <submittedName>
        <fullName evidence="1">50S ribosomal protein L7/L12</fullName>
    </submittedName>
</protein>
<sequence length="209" mass="22985">MENQDKNIDNVLEEDQAEETKGGENAIIPKSKIILIKKLLQNVKENNEQIIKLLSTFVATEENLRISVGQAIDESSKGLSNSSGAEEKIIEGVFDGENMIGPDGKSYNISANYASKSKLVEGDVLKLSITGNGTFIYKQIGPIERERVSGILKRVGENEFIVTAEGKSWRIINASVTYFKGEEGDEVIILVPKVGESKWAAVENIIKKQ</sequence>
<evidence type="ECO:0000313" key="1">
    <source>
        <dbReference type="EMBL" id="KKR32448.1"/>
    </source>
</evidence>
<evidence type="ECO:0000313" key="2">
    <source>
        <dbReference type="Proteomes" id="UP000034137"/>
    </source>
</evidence>
<accession>A0A0G0PWZ7</accession>
<dbReference type="AlphaFoldDB" id="A0A0G0PWZ7"/>
<gene>
    <name evidence="1" type="ORF">UT64_C0034G0004</name>
</gene>
<proteinExistence type="predicted"/>
<dbReference type="Proteomes" id="UP000034137">
    <property type="component" value="Unassembled WGS sequence"/>
</dbReference>
<organism evidence="1 2">
    <name type="scientific">Candidatus Falkowbacteria bacterium GW2011_GWF2_39_8</name>
    <dbReference type="NCBI Taxonomy" id="1618642"/>
    <lineage>
        <taxon>Bacteria</taxon>
        <taxon>Candidatus Falkowiibacteriota</taxon>
    </lineage>
</organism>
<name>A0A0G0PWZ7_9BACT</name>
<dbReference type="EMBL" id="LBXO01000034">
    <property type="protein sequence ID" value="KKR32448.1"/>
    <property type="molecule type" value="Genomic_DNA"/>
</dbReference>